<keyword evidence="1" id="KW-0472">Membrane</keyword>
<proteinExistence type="predicted"/>
<organism evidence="2 3">
    <name type="scientific">Desulfosporosinus youngiae DSM 17734</name>
    <dbReference type="NCBI Taxonomy" id="768710"/>
    <lineage>
        <taxon>Bacteria</taxon>
        <taxon>Bacillati</taxon>
        <taxon>Bacillota</taxon>
        <taxon>Clostridia</taxon>
        <taxon>Eubacteriales</taxon>
        <taxon>Desulfitobacteriaceae</taxon>
        <taxon>Desulfosporosinus</taxon>
    </lineage>
</organism>
<keyword evidence="1" id="KW-1133">Transmembrane helix</keyword>
<evidence type="ECO:0000256" key="1">
    <source>
        <dbReference type="SAM" id="Phobius"/>
    </source>
</evidence>
<dbReference type="OrthoDB" id="1798956at2"/>
<reference evidence="2 3" key="1">
    <citation type="submission" date="2011-11" db="EMBL/GenBank/DDBJ databases">
        <title>The Noncontiguous Finished genome of Desulfosporosinus youngiae DSM 17734.</title>
        <authorList>
            <consortium name="US DOE Joint Genome Institute (JGI-PGF)"/>
            <person name="Lucas S."/>
            <person name="Han J."/>
            <person name="Lapidus A."/>
            <person name="Cheng J.-F."/>
            <person name="Goodwin L."/>
            <person name="Pitluck S."/>
            <person name="Peters L."/>
            <person name="Ovchinnikova G."/>
            <person name="Lu M."/>
            <person name="Land M.L."/>
            <person name="Hauser L."/>
            <person name="Pester M."/>
            <person name="Spring S."/>
            <person name="Ollivier B."/>
            <person name="Rattei T."/>
            <person name="Klenk H.-P."/>
            <person name="Wagner M."/>
            <person name="Loy A."/>
            <person name="Woyke T.J."/>
        </authorList>
    </citation>
    <scope>NUCLEOTIDE SEQUENCE [LARGE SCALE GENOMIC DNA]</scope>
    <source>
        <strain evidence="2 3">DSM 17734</strain>
    </source>
</reference>
<dbReference type="RefSeq" id="WP_007783561.1">
    <property type="nucleotide sequence ID" value="NZ_CM001441.1"/>
</dbReference>
<name>H5XV72_9FIRM</name>
<keyword evidence="3" id="KW-1185">Reference proteome</keyword>
<dbReference type="EMBL" id="CM001441">
    <property type="protein sequence ID" value="EHQ89670.1"/>
    <property type="molecule type" value="Genomic_DNA"/>
</dbReference>
<evidence type="ECO:0000313" key="3">
    <source>
        <dbReference type="Proteomes" id="UP000005104"/>
    </source>
</evidence>
<accession>H5XV72</accession>
<dbReference type="HOGENOM" id="CLU_2665211_0_0_9"/>
<keyword evidence="1" id="KW-0812">Transmembrane</keyword>
<feature type="transmembrane region" description="Helical" evidence="1">
    <location>
        <begin position="52"/>
        <end position="72"/>
    </location>
</feature>
<dbReference type="Proteomes" id="UP000005104">
    <property type="component" value="Chromosome"/>
</dbReference>
<protein>
    <submittedName>
        <fullName evidence="2">Uncharacterized protein</fullName>
    </submittedName>
</protein>
<dbReference type="AlphaFoldDB" id="H5XV72"/>
<sequence>MSGRYYVIDNRNKTIKKNFNSEVRGTAAIIYLRTPNGYAAAKEAQEDKKRGIISAGIIIASLIFYTIIIMVSNYI</sequence>
<gene>
    <name evidence="2" type="ORF">DesyoDRAFT_2604</name>
</gene>
<evidence type="ECO:0000313" key="2">
    <source>
        <dbReference type="EMBL" id="EHQ89670.1"/>
    </source>
</evidence>